<organism evidence="1 2">
    <name type="scientific">Mesorhizobium zhangyense</name>
    <dbReference type="NCBI Taxonomy" id="1776730"/>
    <lineage>
        <taxon>Bacteria</taxon>
        <taxon>Pseudomonadati</taxon>
        <taxon>Pseudomonadota</taxon>
        <taxon>Alphaproteobacteria</taxon>
        <taxon>Hyphomicrobiales</taxon>
        <taxon>Phyllobacteriaceae</taxon>
        <taxon>Mesorhizobium</taxon>
    </lineage>
</organism>
<evidence type="ECO:0000313" key="2">
    <source>
        <dbReference type="Proteomes" id="UP000481252"/>
    </source>
</evidence>
<dbReference type="Gene3D" id="3.30.2270.10">
    <property type="entry name" value="Folate-binding superfamily"/>
    <property type="match status" value="1"/>
</dbReference>
<dbReference type="Pfam" id="PF04267">
    <property type="entry name" value="SoxD"/>
    <property type="match status" value="1"/>
</dbReference>
<dbReference type="InterPro" id="IPR038561">
    <property type="entry name" value="SoxD_sf"/>
</dbReference>
<name>A0A7C9V4S6_9HYPH</name>
<reference evidence="1 2" key="1">
    <citation type="submission" date="2020-02" db="EMBL/GenBank/DDBJ databases">
        <title>Genome sequence of the type strain CGMCC 1.15528 of Mesorhizobium zhangyense.</title>
        <authorList>
            <person name="Gao J."/>
            <person name="Sun J."/>
        </authorList>
    </citation>
    <scope>NUCLEOTIDE SEQUENCE [LARGE SCALE GENOMIC DNA]</scope>
    <source>
        <strain evidence="1 2">CGMCC 1.15528</strain>
    </source>
</reference>
<comment type="caution">
    <text evidence="1">The sequence shown here is derived from an EMBL/GenBank/DDBJ whole genome shotgun (WGS) entry which is preliminary data.</text>
</comment>
<dbReference type="Proteomes" id="UP000481252">
    <property type="component" value="Unassembled WGS sequence"/>
</dbReference>
<evidence type="ECO:0000313" key="1">
    <source>
        <dbReference type="EMBL" id="NGN40404.1"/>
    </source>
</evidence>
<dbReference type="RefSeq" id="WP_165115001.1">
    <property type="nucleotide sequence ID" value="NZ_JAAKZG010000002.1"/>
</dbReference>
<dbReference type="InterPro" id="IPR006279">
    <property type="entry name" value="SoxD"/>
</dbReference>
<gene>
    <name evidence="1" type="ORF">G6N74_04950</name>
</gene>
<accession>A0A7C9V4S6</accession>
<protein>
    <submittedName>
        <fullName evidence="1">Sarcosine oxidase subunit delta</fullName>
    </submittedName>
</protein>
<dbReference type="GO" id="GO:0046653">
    <property type="term" value="P:tetrahydrofolate metabolic process"/>
    <property type="evidence" value="ECO:0007669"/>
    <property type="project" value="InterPro"/>
</dbReference>
<dbReference type="GO" id="GO:0008115">
    <property type="term" value="F:sarcosine oxidase activity"/>
    <property type="evidence" value="ECO:0007669"/>
    <property type="project" value="InterPro"/>
</dbReference>
<dbReference type="AlphaFoldDB" id="A0A7C9V4S6"/>
<dbReference type="EMBL" id="JAAKZG010000002">
    <property type="protein sequence ID" value="NGN40404.1"/>
    <property type="molecule type" value="Genomic_DNA"/>
</dbReference>
<keyword evidence="2" id="KW-1185">Reference proteome</keyword>
<sequence length="87" mass="9799">MQLFPCPFCGPRSESEFHFGGDFGNLRPEGSDVSASEWSAYLHLRANPKGSSSEVWMHMTCGELFRMDRNTVDNTVNSSAELEDTHR</sequence>
<proteinExistence type="predicted"/>